<dbReference type="PANTHER" id="PTHR34129">
    <property type="entry name" value="BLR1139 PROTEIN"/>
    <property type="match status" value="1"/>
</dbReference>
<evidence type="ECO:0008006" key="3">
    <source>
        <dbReference type="Google" id="ProtNLM"/>
    </source>
</evidence>
<dbReference type="STRING" id="70996.SE18_06025"/>
<dbReference type="PATRIC" id="fig|70996.4.peg.5605"/>
<dbReference type="AlphaFoldDB" id="A0A0P6Y009"/>
<dbReference type="InterPro" id="IPR009297">
    <property type="entry name" value="DUF952"/>
</dbReference>
<dbReference type="RefSeq" id="WP_054533528.1">
    <property type="nucleotide sequence ID" value="NZ_LGKP01000011.1"/>
</dbReference>
<evidence type="ECO:0000313" key="2">
    <source>
        <dbReference type="Proteomes" id="UP000050277"/>
    </source>
</evidence>
<gene>
    <name evidence="1" type="ORF">SE18_06025</name>
</gene>
<comment type="caution">
    <text evidence="1">The sequence shown here is derived from an EMBL/GenBank/DDBJ whole genome shotgun (WGS) entry which is preliminary data.</text>
</comment>
<dbReference type="Proteomes" id="UP000050277">
    <property type="component" value="Unassembled WGS sequence"/>
</dbReference>
<dbReference type="Pfam" id="PF06108">
    <property type="entry name" value="DUF952"/>
    <property type="match status" value="1"/>
</dbReference>
<dbReference type="EMBL" id="LGKP01000011">
    <property type="protein sequence ID" value="KPL90623.1"/>
    <property type="molecule type" value="Genomic_DNA"/>
</dbReference>
<dbReference type="Gene3D" id="3.20.170.20">
    <property type="entry name" value="Protein of unknown function DUF952"/>
    <property type="match status" value="1"/>
</dbReference>
<protein>
    <recommendedName>
        <fullName evidence="3">Glutathione S-transferase</fullName>
    </recommendedName>
</protein>
<dbReference type="SUPFAM" id="SSF56399">
    <property type="entry name" value="ADP-ribosylation"/>
    <property type="match status" value="1"/>
</dbReference>
<proteinExistence type="predicted"/>
<evidence type="ECO:0000313" key="1">
    <source>
        <dbReference type="EMBL" id="KPL90623.1"/>
    </source>
</evidence>
<organism evidence="1 2">
    <name type="scientific">Herpetosiphon geysericola</name>
    <dbReference type="NCBI Taxonomy" id="70996"/>
    <lineage>
        <taxon>Bacteria</taxon>
        <taxon>Bacillati</taxon>
        <taxon>Chloroflexota</taxon>
        <taxon>Chloroflexia</taxon>
        <taxon>Herpetosiphonales</taxon>
        <taxon>Herpetosiphonaceae</taxon>
        <taxon>Herpetosiphon</taxon>
    </lineage>
</organism>
<sequence length="111" mass="12323">MLLHIISPTEWQQAVAAGEYRPASLADEGFIHCSTLEQVLTPANSFYRGQAGLQLLCIDPALLQAKLVYEDCYETGMQFPHIYGPLNLDAIVKIVDFPVTPDGTFDQPRLD</sequence>
<dbReference type="OrthoDB" id="5638018at2"/>
<keyword evidence="2" id="KW-1185">Reference proteome</keyword>
<dbReference type="PANTHER" id="PTHR34129:SF1">
    <property type="entry name" value="DUF952 DOMAIN-CONTAINING PROTEIN"/>
    <property type="match status" value="1"/>
</dbReference>
<name>A0A0P6Y009_9CHLR</name>
<accession>A0A0P6Y009</accession>
<reference evidence="1 2" key="1">
    <citation type="submission" date="2015-07" db="EMBL/GenBank/DDBJ databases">
        <title>Whole genome sequence of Herpetosiphon geysericola DSM 7119.</title>
        <authorList>
            <person name="Hemp J."/>
            <person name="Ward L.M."/>
            <person name="Pace L.A."/>
            <person name="Fischer W.W."/>
        </authorList>
    </citation>
    <scope>NUCLEOTIDE SEQUENCE [LARGE SCALE GENOMIC DNA]</scope>
    <source>
        <strain evidence="1 2">DSM 7119</strain>
    </source>
</reference>